<reference evidence="2 3" key="1">
    <citation type="journal article" date="2011" name="J. Bacteriol.">
        <title>Genome sequence of the mercury-methylating strain Desulfovibrio desulfuricans ND132.</title>
        <authorList>
            <person name="Brown S.D."/>
            <person name="Gilmour C.C."/>
            <person name="Kucken A.M."/>
            <person name="Wall J.D."/>
            <person name="Elias D.A."/>
            <person name="Brandt C.C."/>
            <person name="Podar M."/>
            <person name="Chertkov O."/>
            <person name="Held B."/>
            <person name="Bruce D.C."/>
            <person name="Detter J.C."/>
            <person name="Tapia R."/>
            <person name="Han C.S."/>
            <person name="Goodwin L.A."/>
            <person name="Cheng J.F."/>
            <person name="Pitluck S."/>
            <person name="Woyke T."/>
            <person name="Mikhailova N."/>
            <person name="Ivanova N.N."/>
            <person name="Han J."/>
            <person name="Lucas S."/>
            <person name="Lapidus A.L."/>
            <person name="Land M.L."/>
            <person name="Hauser L.J."/>
            <person name="Palumbo A.V."/>
        </authorList>
    </citation>
    <scope>NUCLEOTIDE SEQUENCE [LARGE SCALE GENOMIC DNA]</scope>
    <source>
        <strain evidence="2 3">ND132</strain>
    </source>
</reference>
<dbReference type="KEGG" id="ddn:DND132_2911"/>
<proteinExistence type="predicted"/>
<keyword evidence="3" id="KW-1185">Reference proteome</keyword>
<name>F0JJL5_9BACT</name>
<dbReference type="STRING" id="641491.DND132_2911"/>
<keyword evidence="1" id="KW-0732">Signal</keyword>
<organism evidence="2 3">
    <name type="scientific">Pseudodesulfovibrio mercurii</name>
    <dbReference type="NCBI Taxonomy" id="641491"/>
    <lineage>
        <taxon>Bacteria</taxon>
        <taxon>Pseudomonadati</taxon>
        <taxon>Thermodesulfobacteriota</taxon>
        <taxon>Desulfovibrionia</taxon>
        <taxon>Desulfovibrionales</taxon>
        <taxon>Desulfovibrionaceae</taxon>
    </lineage>
</organism>
<dbReference type="RefSeq" id="WP_014323538.1">
    <property type="nucleotide sequence ID" value="NC_016803.1"/>
</dbReference>
<feature type="chain" id="PRO_5003252032" evidence="1">
    <location>
        <begin position="27"/>
        <end position="165"/>
    </location>
</feature>
<dbReference type="Proteomes" id="UP000007845">
    <property type="component" value="Chromosome"/>
</dbReference>
<dbReference type="AlphaFoldDB" id="F0JJL5"/>
<protein>
    <submittedName>
        <fullName evidence="2">Uncharacterized protein</fullName>
    </submittedName>
</protein>
<evidence type="ECO:0000313" key="2">
    <source>
        <dbReference type="EMBL" id="EGB16114.1"/>
    </source>
</evidence>
<gene>
    <name evidence="2" type="ORF">DND132_2911</name>
</gene>
<accession>F0JJL5</accession>
<evidence type="ECO:0000313" key="3">
    <source>
        <dbReference type="Proteomes" id="UP000007845"/>
    </source>
</evidence>
<evidence type="ECO:0000256" key="1">
    <source>
        <dbReference type="SAM" id="SignalP"/>
    </source>
</evidence>
<dbReference type="HOGENOM" id="CLU_1608185_0_0_7"/>
<sequence length="165" mass="17827" precursor="true">MNKAIHIFLAASLLAVVLALPSISVAGPLTLFSAEEAKDLALDDAEWAQGVASKGIGFGVGPKIVFETPSVKDTDNGLVIESPSRLRLLILFQDGVARVDMKTLNIRACKGWFSKNLTDRLAPYLEGNAIKADNVEIPSGRFKLEIKIADAKGNESIQEYLCEIQ</sequence>
<feature type="signal peptide" evidence="1">
    <location>
        <begin position="1"/>
        <end position="26"/>
    </location>
</feature>
<dbReference type="EMBL" id="CP003220">
    <property type="protein sequence ID" value="EGB16114.1"/>
    <property type="molecule type" value="Genomic_DNA"/>
</dbReference>